<reference evidence="1" key="1">
    <citation type="submission" date="2014-09" db="EMBL/GenBank/DDBJ databases">
        <authorList>
            <person name="Magalhaes I.L.F."/>
            <person name="Oliveira U."/>
            <person name="Santos F.R."/>
            <person name="Vidigal T.H.D.A."/>
            <person name="Brescovit A.D."/>
            <person name="Santos A.J."/>
        </authorList>
    </citation>
    <scope>NUCLEOTIDE SEQUENCE</scope>
    <source>
        <tissue evidence="1">Shoot tissue taken approximately 20 cm above the soil surface</tissue>
    </source>
</reference>
<organism evidence="1">
    <name type="scientific">Arundo donax</name>
    <name type="common">Giant reed</name>
    <name type="synonym">Donax arundinaceus</name>
    <dbReference type="NCBI Taxonomy" id="35708"/>
    <lineage>
        <taxon>Eukaryota</taxon>
        <taxon>Viridiplantae</taxon>
        <taxon>Streptophyta</taxon>
        <taxon>Embryophyta</taxon>
        <taxon>Tracheophyta</taxon>
        <taxon>Spermatophyta</taxon>
        <taxon>Magnoliopsida</taxon>
        <taxon>Liliopsida</taxon>
        <taxon>Poales</taxon>
        <taxon>Poaceae</taxon>
        <taxon>PACMAD clade</taxon>
        <taxon>Arundinoideae</taxon>
        <taxon>Arundineae</taxon>
        <taxon>Arundo</taxon>
    </lineage>
</organism>
<sequence length="57" mass="6703">MPETLEEVLIICLLCWIWIRKIILDGYINDKSDVLTFHSFKLQRLVIAGLDDLDQLE</sequence>
<proteinExistence type="predicted"/>
<dbReference type="EMBL" id="GBRH01167055">
    <property type="protein sequence ID" value="JAE30841.1"/>
    <property type="molecule type" value="Transcribed_RNA"/>
</dbReference>
<reference evidence="1" key="2">
    <citation type="journal article" date="2015" name="Data Brief">
        <title>Shoot transcriptome of the giant reed, Arundo donax.</title>
        <authorList>
            <person name="Barrero R.A."/>
            <person name="Guerrero F.D."/>
            <person name="Moolhuijzen P."/>
            <person name="Goolsby J.A."/>
            <person name="Tidwell J."/>
            <person name="Bellgard S.E."/>
            <person name="Bellgard M.I."/>
        </authorList>
    </citation>
    <scope>NUCLEOTIDE SEQUENCE</scope>
    <source>
        <tissue evidence="1">Shoot tissue taken approximately 20 cm above the soil surface</tissue>
    </source>
</reference>
<dbReference type="AlphaFoldDB" id="A0A0A9H7J8"/>
<protein>
    <submittedName>
        <fullName evidence="1">Uncharacterized protein</fullName>
    </submittedName>
</protein>
<name>A0A0A9H7J8_ARUDO</name>
<accession>A0A0A9H7J8</accession>
<evidence type="ECO:0000313" key="1">
    <source>
        <dbReference type="EMBL" id="JAE30841.1"/>
    </source>
</evidence>